<organism evidence="1 2">
    <name type="scientific">Entomophthora muscae</name>
    <dbReference type="NCBI Taxonomy" id="34485"/>
    <lineage>
        <taxon>Eukaryota</taxon>
        <taxon>Fungi</taxon>
        <taxon>Fungi incertae sedis</taxon>
        <taxon>Zoopagomycota</taxon>
        <taxon>Entomophthoromycotina</taxon>
        <taxon>Entomophthoromycetes</taxon>
        <taxon>Entomophthorales</taxon>
        <taxon>Entomophthoraceae</taxon>
        <taxon>Entomophthora</taxon>
    </lineage>
</organism>
<dbReference type="Proteomes" id="UP001165960">
    <property type="component" value="Unassembled WGS sequence"/>
</dbReference>
<reference evidence="1" key="1">
    <citation type="submission" date="2022-04" db="EMBL/GenBank/DDBJ databases">
        <title>Genome of the entomopathogenic fungus Entomophthora muscae.</title>
        <authorList>
            <person name="Elya C."/>
            <person name="Lovett B.R."/>
            <person name="Lee E."/>
            <person name="Macias A.M."/>
            <person name="Hajek A.E."/>
            <person name="De Bivort B.L."/>
            <person name="Kasson M.T."/>
            <person name="De Fine Licht H.H."/>
            <person name="Stajich J.E."/>
        </authorList>
    </citation>
    <scope>NUCLEOTIDE SEQUENCE</scope>
    <source>
        <strain evidence="1">Berkeley</strain>
    </source>
</reference>
<accession>A0ACC2TSM9</accession>
<gene>
    <name evidence="1" type="ORF">DSO57_1014869</name>
</gene>
<evidence type="ECO:0000313" key="1">
    <source>
        <dbReference type="EMBL" id="KAJ9077629.1"/>
    </source>
</evidence>
<sequence length="482" mass="54217">MFEIVLGLVIAVCLLNLFFQKGSGPPVVPYLVPFLGHTAILQRRAAEFLNECRQKYGNVFTIHYLGERVVVFSGSEAREMMKIPDLIVKEPRDRIMSFSDAIGEWKGAQGYPEHRILTEAVVKSNITSLLKDILPSLLTRIDRVVLEQLGDLRKPIVIDAHIFVSEIVVSTVALLLVGQPLSENKELKTIMKNYYSQIEAIITLGLKWKLFPFVGNQIAQFLIRTKTPSIRIRQEIKNIINSSYITRKAQFNPPPATNVMDNLIDEGHDMDTVAHLVMALTFAAVSTTSNACISLLADLLAFPEFINRLKLEQKQVLKDAQVIDGRPVVTKEHLEKMEYLDSAIRETLRHRAHRVELWRSPSKPHTLKNGMHLTQGSLMAVDCTSLHFDEQEYPSPFEYRPFRFVGLGLNATRVNGTFTGFGSGKHACPGRFFAVQEITAIMSTLLRECDFSTLDGKPGPFVTNTIFPKNYQAVLSANTYLA</sequence>
<evidence type="ECO:0000313" key="2">
    <source>
        <dbReference type="Proteomes" id="UP001165960"/>
    </source>
</evidence>
<dbReference type="EMBL" id="QTSX02002187">
    <property type="protein sequence ID" value="KAJ9077629.1"/>
    <property type="molecule type" value="Genomic_DNA"/>
</dbReference>
<name>A0ACC2TSM9_9FUNG</name>
<protein>
    <submittedName>
        <fullName evidence="1">Uncharacterized protein</fullName>
    </submittedName>
</protein>
<comment type="caution">
    <text evidence="1">The sequence shown here is derived from an EMBL/GenBank/DDBJ whole genome shotgun (WGS) entry which is preliminary data.</text>
</comment>
<proteinExistence type="predicted"/>
<keyword evidence="2" id="KW-1185">Reference proteome</keyword>